<dbReference type="AlphaFoldDB" id="A0A9X2JJJ9"/>
<dbReference type="EMBL" id="JAMXLR010000095">
    <property type="protein sequence ID" value="MCO6047981.1"/>
    <property type="molecule type" value="Genomic_DNA"/>
</dbReference>
<keyword evidence="1" id="KW-0472">Membrane</keyword>
<keyword evidence="1" id="KW-1133">Transmembrane helix</keyword>
<reference evidence="2" key="1">
    <citation type="submission" date="2022-06" db="EMBL/GenBank/DDBJ databases">
        <title>Aeoliella straminimaris, a novel planctomycete from sediments.</title>
        <authorList>
            <person name="Vitorino I.R."/>
            <person name="Lage O.M."/>
        </authorList>
    </citation>
    <scope>NUCLEOTIDE SEQUENCE</scope>
    <source>
        <strain evidence="2">ICT_H6.2</strain>
    </source>
</reference>
<feature type="transmembrane region" description="Helical" evidence="1">
    <location>
        <begin position="339"/>
        <end position="357"/>
    </location>
</feature>
<organism evidence="2 3">
    <name type="scientific">Aeoliella straminimaris</name>
    <dbReference type="NCBI Taxonomy" id="2954799"/>
    <lineage>
        <taxon>Bacteria</taxon>
        <taxon>Pseudomonadati</taxon>
        <taxon>Planctomycetota</taxon>
        <taxon>Planctomycetia</taxon>
        <taxon>Pirellulales</taxon>
        <taxon>Lacipirellulaceae</taxon>
        <taxon>Aeoliella</taxon>
    </lineage>
</organism>
<keyword evidence="3" id="KW-1185">Reference proteome</keyword>
<dbReference type="Proteomes" id="UP001155241">
    <property type="component" value="Unassembled WGS sequence"/>
</dbReference>
<dbReference type="NCBIfam" id="TIGR04332">
    <property type="entry name" value="gamma_Glu_sys"/>
    <property type="match status" value="1"/>
</dbReference>
<evidence type="ECO:0000256" key="1">
    <source>
        <dbReference type="SAM" id="Phobius"/>
    </source>
</evidence>
<protein>
    <submittedName>
        <fullName evidence="2">Poly-gamma-glutamate system protein</fullName>
    </submittedName>
</protein>
<name>A0A9X2JJJ9_9BACT</name>
<dbReference type="InterPro" id="IPR027602">
    <property type="entry name" value="PGA_system"/>
</dbReference>
<sequence>MKRVYWRPQKISKAALFAIGLVAVGGTLLIEHFPCTTHHGDVQTKFLAAELADRGMKAIREARLERGLDIDRRFDPTESGMIGGAMTPVTSLPGHLEAKQTSVNPNFAAVAVELLQQAGVSEGDLVAVGCTGSFPALNTALFAAIEAIGAEPIVIHSAASSQFGANQPELLWLDMERVLYDQGIISFRTSAATLGGFGDRARGMSDESQALLAASLERSNVEQLEPETLNDSIALRMSHYQTAAAGRPIAAYVNVGGGAASIHGSAGRQTFGGGLTLDAPADAEAVDCVASRYSIQGIPTINLANAVSLAKAHGLPVAPEALPAVGTGGVFTSTRPSRLLAGLLLVVVLTMVRLYVWTDLWARLRTRFTELNSGGGDAGLRVHSGPQGAELMV</sequence>
<keyword evidence="1" id="KW-0812">Transmembrane</keyword>
<comment type="caution">
    <text evidence="2">The sequence shown here is derived from an EMBL/GenBank/DDBJ whole genome shotgun (WGS) entry which is preliminary data.</text>
</comment>
<accession>A0A9X2JJJ9</accession>
<evidence type="ECO:0000313" key="2">
    <source>
        <dbReference type="EMBL" id="MCO6047981.1"/>
    </source>
</evidence>
<evidence type="ECO:0000313" key="3">
    <source>
        <dbReference type="Proteomes" id="UP001155241"/>
    </source>
</evidence>
<gene>
    <name evidence="2" type="primary">pgsW</name>
    <name evidence="2" type="ORF">NG895_29110</name>
</gene>
<proteinExistence type="predicted"/>
<dbReference type="RefSeq" id="WP_252856096.1">
    <property type="nucleotide sequence ID" value="NZ_JAMXLR010000095.1"/>
</dbReference>